<feature type="signal peptide" evidence="9">
    <location>
        <begin position="1"/>
        <end position="25"/>
    </location>
</feature>
<dbReference type="InterPro" id="IPR031424">
    <property type="entry name" value="QVR-like"/>
</dbReference>
<evidence type="ECO:0000256" key="8">
    <source>
        <dbReference type="ARBA" id="ARBA00023288"/>
    </source>
</evidence>
<proteinExistence type="predicted"/>
<evidence type="ECO:0000256" key="7">
    <source>
        <dbReference type="ARBA" id="ARBA00023180"/>
    </source>
</evidence>
<dbReference type="GO" id="GO:0032222">
    <property type="term" value="P:regulation of synaptic transmission, cholinergic"/>
    <property type="evidence" value="ECO:0007669"/>
    <property type="project" value="InterPro"/>
</dbReference>
<keyword evidence="2" id="KW-0336">GPI-anchor</keyword>
<dbReference type="InterPro" id="IPR050975">
    <property type="entry name" value="Sleep_regulator"/>
</dbReference>
<dbReference type="Pfam" id="PF17064">
    <property type="entry name" value="QVR"/>
    <property type="match status" value="1"/>
</dbReference>
<comment type="subcellular location">
    <subcellularLocation>
        <location evidence="1">Membrane</location>
        <topology evidence="1">Lipid-anchor</topology>
        <topology evidence="1">GPI-anchor</topology>
    </subcellularLocation>
</comment>
<keyword evidence="5" id="KW-1133">Transmembrane helix</keyword>
<evidence type="ECO:0000256" key="1">
    <source>
        <dbReference type="ARBA" id="ARBA00004589"/>
    </source>
</evidence>
<dbReference type="Proteomes" id="UP000092443">
    <property type="component" value="Unplaced"/>
</dbReference>
<evidence type="ECO:0000256" key="3">
    <source>
        <dbReference type="ARBA" id="ARBA00022692"/>
    </source>
</evidence>
<gene>
    <name evidence="11" type="primary">LOC119637570</name>
</gene>
<keyword evidence="10" id="KW-1185">Reference proteome</keyword>
<evidence type="ECO:0000256" key="5">
    <source>
        <dbReference type="ARBA" id="ARBA00022989"/>
    </source>
</evidence>
<protein>
    <submittedName>
        <fullName evidence="11">Uncharacterized protein LOC119637570 isoform X2</fullName>
    </submittedName>
</protein>
<dbReference type="PANTHER" id="PTHR33562:SF28">
    <property type="entry name" value="PROTEIN QUIVER"/>
    <property type="match status" value="1"/>
</dbReference>
<evidence type="ECO:0000256" key="6">
    <source>
        <dbReference type="ARBA" id="ARBA00023136"/>
    </source>
</evidence>
<reference evidence="11" key="1">
    <citation type="submission" date="2025-08" db="UniProtKB">
        <authorList>
            <consortium name="RefSeq"/>
        </authorList>
    </citation>
    <scope>IDENTIFICATION</scope>
    <source>
        <tissue evidence="11">Whole body pupa</tissue>
    </source>
</reference>
<evidence type="ECO:0000313" key="10">
    <source>
        <dbReference type="Proteomes" id="UP000092443"/>
    </source>
</evidence>
<feature type="chain" id="PRO_5039109033" evidence="9">
    <location>
        <begin position="26"/>
        <end position="129"/>
    </location>
</feature>
<keyword evidence="4 9" id="KW-0732">Signal</keyword>
<dbReference type="CDD" id="cd23591">
    <property type="entry name" value="TFP_LU_ECD_Crim"/>
    <property type="match status" value="1"/>
</dbReference>
<name>A0A9C6DSN4_9MUSC</name>
<evidence type="ECO:0000256" key="2">
    <source>
        <dbReference type="ARBA" id="ARBA00022622"/>
    </source>
</evidence>
<accession>A0A9C6DSN4</accession>
<dbReference type="AlphaFoldDB" id="A0A9C6DSN4"/>
<dbReference type="GO" id="GO:0030431">
    <property type="term" value="P:sleep"/>
    <property type="evidence" value="ECO:0007669"/>
    <property type="project" value="InterPro"/>
</dbReference>
<evidence type="ECO:0000256" key="4">
    <source>
        <dbReference type="ARBA" id="ARBA00022729"/>
    </source>
</evidence>
<dbReference type="PANTHER" id="PTHR33562">
    <property type="entry name" value="ATILLA, ISOFORM B-RELATED-RELATED"/>
    <property type="match status" value="1"/>
</dbReference>
<dbReference type="RefSeq" id="XP_037889608.1">
    <property type="nucleotide sequence ID" value="XM_038033680.1"/>
</dbReference>
<sequence>MSLCALKFMFLPLFFVLLASRNGSAIWCYRCTSSTPGCGEDFSWRGIGYLGEQCSENKDICVKVIERRGAKEIITRDCLSSLSLRTDIPADKYEGCRPAANDVHLAHYVNHTVKEHDVKHFPWRNTTAT</sequence>
<dbReference type="GeneID" id="119637570"/>
<dbReference type="GO" id="GO:0098552">
    <property type="term" value="C:side of membrane"/>
    <property type="evidence" value="ECO:0007669"/>
    <property type="project" value="UniProtKB-KW"/>
</dbReference>
<evidence type="ECO:0000256" key="9">
    <source>
        <dbReference type="SAM" id="SignalP"/>
    </source>
</evidence>
<keyword evidence="7" id="KW-0325">Glycoprotein</keyword>
<evidence type="ECO:0000313" key="11">
    <source>
        <dbReference type="RefSeq" id="XP_037889608.1"/>
    </source>
</evidence>
<keyword evidence="8" id="KW-0449">Lipoprotein</keyword>
<keyword evidence="6" id="KW-0472">Membrane</keyword>
<keyword evidence="3" id="KW-0812">Transmembrane</keyword>
<organism evidence="10 11">
    <name type="scientific">Glossina fuscipes</name>
    <dbReference type="NCBI Taxonomy" id="7396"/>
    <lineage>
        <taxon>Eukaryota</taxon>
        <taxon>Metazoa</taxon>
        <taxon>Ecdysozoa</taxon>
        <taxon>Arthropoda</taxon>
        <taxon>Hexapoda</taxon>
        <taxon>Insecta</taxon>
        <taxon>Pterygota</taxon>
        <taxon>Neoptera</taxon>
        <taxon>Endopterygota</taxon>
        <taxon>Diptera</taxon>
        <taxon>Brachycera</taxon>
        <taxon>Muscomorpha</taxon>
        <taxon>Hippoboscoidea</taxon>
        <taxon>Glossinidae</taxon>
        <taxon>Glossina</taxon>
    </lineage>
</organism>